<evidence type="ECO:0000313" key="6">
    <source>
        <dbReference type="Ensembl" id="ENSCINP00000025445.2"/>
    </source>
</evidence>
<reference evidence="6" key="4">
    <citation type="submission" date="2025-09" db="UniProtKB">
        <authorList>
            <consortium name="Ensembl"/>
        </authorList>
    </citation>
    <scope>IDENTIFICATION</scope>
</reference>
<dbReference type="SMART" id="SM00220">
    <property type="entry name" value="S_TKc"/>
    <property type="match status" value="1"/>
</dbReference>
<dbReference type="SMART" id="SM00506">
    <property type="entry name" value="A1pp"/>
    <property type="match status" value="1"/>
</dbReference>
<dbReference type="RefSeq" id="XP_002123667.1">
    <property type="nucleotide sequence ID" value="XM_002123631.5"/>
</dbReference>
<dbReference type="InterPro" id="IPR011009">
    <property type="entry name" value="Kinase-like_dom_sf"/>
</dbReference>
<dbReference type="InterPro" id="IPR000719">
    <property type="entry name" value="Prot_kinase_dom"/>
</dbReference>
<dbReference type="PANTHER" id="PTHR11106:SF27">
    <property type="entry name" value="MACRO DOMAIN-CONTAINING PROTEIN"/>
    <property type="match status" value="1"/>
</dbReference>
<dbReference type="GO" id="GO:0042278">
    <property type="term" value="P:purine nucleoside metabolic process"/>
    <property type="evidence" value="ECO:0000318"/>
    <property type="project" value="GO_Central"/>
</dbReference>
<dbReference type="PROSITE" id="PS00108">
    <property type="entry name" value="PROTEIN_KINASE_ST"/>
    <property type="match status" value="1"/>
</dbReference>
<keyword evidence="1 3" id="KW-0547">Nucleotide-binding</keyword>
<dbReference type="Gene3D" id="1.10.510.10">
    <property type="entry name" value="Transferase(Phosphotransferase) domain 1"/>
    <property type="match status" value="1"/>
</dbReference>
<proteinExistence type="predicted"/>
<feature type="domain" description="Protein kinase" evidence="4">
    <location>
        <begin position="17"/>
        <end position="307"/>
    </location>
</feature>
<dbReference type="Pfam" id="PF01661">
    <property type="entry name" value="Macro"/>
    <property type="match status" value="1"/>
</dbReference>
<dbReference type="SUPFAM" id="SSF56112">
    <property type="entry name" value="Protein kinase-like (PK-like)"/>
    <property type="match status" value="1"/>
</dbReference>
<dbReference type="GO" id="GO:0005524">
    <property type="term" value="F:ATP binding"/>
    <property type="evidence" value="ECO:0007669"/>
    <property type="project" value="UniProtKB-UniRule"/>
</dbReference>
<dbReference type="EMBL" id="EAAA01000546">
    <property type="status" value="NOT_ANNOTATED_CDS"/>
    <property type="molecule type" value="Genomic_DNA"/>
</dbReference>
<reference evidence="6" key="2">
    <citation type="journal article" date="2008" name="Genome Biol.">
        <title>Improved genome assembly and evidence-based global gene model set for the chordate Ciona intestinalis: new insight into intron and operon populations.</title>
        <authorList>
            <person name="Satou Y."/>
            <person name="Mineta K."/>
            <person name="Ogasawara M."/>
            <person name="Sasakura Y."/>
            <person name="Shoguchi E."/>
            <person name="Ueno K."/>
            <person name="Yamada L."/>
            <person name="Matsumoto J."/>
            <person name="Wasserscheid J."/>
            <person name="Dewar K."/>
            <person name="Wiley G.B."/>
            <person name="Macmil S.L."/>
            <person name="Roe B.A."/>
            <person name="Zeller R.W."/>
            <person name="Hastings K.E."/>
            <person name="Lemaire P."/>
            <person name="Lindquist E."/>
            <person name="Endo T."/>
            <person name="Hotta K."/>
            <person name="Inaba K."/>
        </authorList>
    </citation>
    <scope>NUCLEOTIDE SEQUENCE [LARGE SCALE GENOMIC DNA]</scope>
    <source>
        <strain evidence="6">wild type</strain>
    </source>
</reference>
<dbReference type="GO" id="GO:0004672">
    <property type="term" value="F:protein kinase activity"/>
    <property type="evidence" value="ECO:0007669"/>
    <property type="project" value="InterPro"/>
</dbReference>
<dbReference type="Gene3D" id="3.40.220.10">
    <property type="entry name" value="Leucine Aminopeptidase, subunit E, domain 1"/>
    <property type="match status" value="1"/>
</dbReference>
<dbReference type="InterPro" id="IPR017441">
    <property type="entry name" value="Protein_kinase_ATP_BS"/>
</dbReference>
<dbReference type="InterPro" id="IPR002589">
    <property type="entry name" value="Macro_dom"/>
</dbReference>
<dbReference type="OrthoDB" id="6077599at2759"/>
<evidence type="ECO:0000259" key="5">
    <source>
        <dbReference type="PROSITE" id="PS51154"/>
    </source>
</evidence>
<dbReference type="GO" id="GO:0005654">
    <property type="term" value="C:nucleoplasm"/>
    <property type="evidence" value="ECO:0000318"/>
    <property type="project" value="GO_Central"/>
</dbReference>
<dbReference type="KEGG" id="cin:100186957"/>
<accession>F6RIZ5</accession>
<dbReference type="OMA" id="ISKMERP"/>
<reference evidence="7" key="1">
    <citation type="journal article" date="2002" name="Science">
        <title>The draft genome of Ciona intestinalis: insights into chordate and vertebrate origins.</title>
        <authorList>
            <person name="Dehal P."/>
            <person name="Satou Y."/>
            <person name="Campbell R.K."/>
            <person name="Chapman J."/>
            <person name="Degnan B."/>
            <person name="De Tomaso A."/>
            <person name="Davidson B."/>
            <person name="Di Gregorio A."/>
            <person name="Gelpke M."/>
            <person name="Goodstein D.M."/>
            <person name="Harafuji N."/>
            <person name="Hastings K.E."/>
            <person name="Ho I."/>
            <person name="Hotta K."/>
            <person name="Huang W."/>
            <person name="Kawashima T."/>
            <person name="Lemaire P."/>
            <person name="Martinez D."/>
            <person name="Meinertzhagen I.A."/>
            <person name="Necula S."/>
            <person name="Nonaka M."/>
            <person name="Putnam N."/>
            <person name="Rash S."/>
            <person name="Saiga H."/>
            <person name="Satake M."/>
            <person name="Terry A."/>
            <person name="Yamada L."/>
            <person name="Wang H.G."/>
            <person name="Awazu S."/>
            <person name="Azumi K."/>
            <person name="Boore J."/>
            <person name="Branno M."/>
            <person name="Chin-Bow S."/>
            <person name="DeSantis R."/>
            <person name="Doyle S."/>
            <person name="Francino P."/>
            <person name="Keys D.N."/>
            <person name="Haga S."/>
            <person name="Hayashi H."/>
            <person name="Hino K."/>
            <person name="Imai K.S."/>
            <person name="Inaba K."/>
            <person name="Kano S."/>
            <person name="Kobayashi K."/>
            <person name="Kobayashi M."/>
            <person name="Lee B.I."/>
            <person name="Makabe K.W."/>
            <person name="Manohar C."/>
            <person name="Matassi G."/>
            <person name="Medina M."/>
            <person name="Mochizuki Y."/>
            <person name="Mount S."/>
            <person name="Morishita T."/>
            <person name="Miura S."/>
            <person name="Nakayama A."/>
            <person name="Nishizaka S."/>
            <person name="Nomoto H."/>
            <person name="Ohta F."/>
            <person name="Oishi K."/>
            <person name="Rigoutsos I."/>
            <person name="Sano M."/>
            <person name="Sasaki A."/>
            <person name="Sasakura Y."/>
            <person name="Shoguchi E."/>
            <person name="Shin-i T."/>
            <person name="Spagnuolo A."/>
            <person name="Stainier D."/>
            <person name="Suzuki M.M."/>
            <person name="Tassy O."/>
            <person name="Takatori N."/>
            <person name="Tokuoka M."/>
            <person name="Yagi K."/>
            <person name="Yoshizaki F."/>
            <person name="Wada S."/>
            <person name="Zhang C."/>
            <person name="Hyatt P.D."/>
            <person name="Larimer F."/>
            <person name="Detter C."/>
            <person name="Doggett N."/>
            <person name="Glavina T."/>
            <person name="Hawkins T."/>
            <person name="Richardson P."/>
            <person name="Lucas S."/>
            <person name="Kohara Y."/>
            <person name="Levine M."/>
            <person name="Satoh N."/>
            <person name="Rokhsar D.S."/>
        </authorList>
    </citation>
    <scope>NUCLEOTIDE SEQUENCE [LARGE SCALE GENOMIC DNA]</scope>
</reference>
<dbReference type="PROSITE" id="PS51154">
    <property type="entry name" value="MACRO"/>
    <property type="match status" value="1"/>
</dbReference>
<keyword evidence="7" id="KW-1185">Reference proteome</keyword>
<evidence type="ECO:0000256" key="2">
    <source>
        <dbReference type="ARBA" id="ARBA00022840"/>
    </source>
</evidence>
<evidence type="ECO:0000256" key="1">
    <source>
        <dbReference type="ARBA" id="ARBA00022741"/>
    </source>
</evidence>
<dbReference type="CDD" id="cd02908">
    <property type="entry name" value="Macro_OAADPr_deacetylase"/>
    <property type="match status" value="1"/>
</dbReference>
<name>F6RIZ5_CIOIN</name>
<dbReference type="AlphaFoldDB" id="F6RIZ5"/>
<dbReference type="Ensembl" id="ENSCINT00000025691.2">
    <property type="protein sequence ID" value="ENSCINP00000025445.2"/>
    <property type="gene ID" value="ENSCING00000013978.2"/>
</dbReference>
<dbReference type="GeneID" id="100186957"/>
<dbReference type="Proteomes" id="UP000008144">
    <property type="component" value="Chromosome 10"/>
</dbReference>
<dbReference type="GO" id="GO:0006974">
    <property type="term" value="P:DNA damage response"/>
    <property type="evidence" value="ECO:0000318"/>
    <property type="project" value="GO_Central"/>
</dbReference>
<feature type="binding site" evidence="3">
    <location>
        <position position="45"/>
    </location>
    <ligand>
        <name>ATP</name>
        <dbReference type="ChEBI" id="CHEBI:30616"/>
    </ligand>
</feature>
<dbReference type="PROSITE" id="PS50011">
    <property type="entry name" value="PROTEIN_KINASE_DOM"/>
    <property type="match status" value="1"/>
</dbReference>
<sequence>MDVTKHSAKDFPSQFNDENFTLVGRGSFGEVRVCRHESLGSVALKLFYITGDKEKIEKAKKEFEIEAKVLYRMNHPHIVKFLGVVSLFQMDGIVMEYMTGGNMESLIKSDKELPLHERLRLLQELASAIKHIHTHDKKKAFIHSDIKPQNILLSENLELKLADFGSVNIKESTGVGTSTLHIPHSTQHTWPYTAPEFLSNLSEKKTTAMDIYSYGIIIYELLTRIAAYSDALVPKDVAQCAIVAKCERPNLQQINQAENDIKQDQKQDLQIFKTLRSMMIRCWDQEPTLRPNITQVLETLSVPMDKLEEATSILGIKDKQKSPENKTPITSVTKSHKKLNKTKLAQKSEPAYQQHKPTPVSKTVPYVSKPYAYQQNNFFPVYKLYVVNKSINKKVKLVKADITTLKVDAIVSATNTSLIPGGGNHVDDAIHKVAGEGLLQACIKLSGCPVGEAKITPGFNLLAKHVIHTVGPVGMVRDKLQSAYIHCLKLVLDHGLKSIAFPCISTGMHAYPSSEAAKVALFIVREWLSEHHESIDRIIFCVYNDLDYVIYEELMKQYFPTKTEKGKFYSS</sequence>
<dbReference type="FunCoup" id="F6RIZ5">
    <property type="interactions" value="10"/>
</dbReference>
<evidence type="ECO:0000313" key="7">
    <source>
        <dbReference type="Proteomes" id="UP000008144"/>
    </source>
</evidence>
<dbReference type="PANTHER" id="PTHR11106">
    <property type="entry name" value="GANGLIOSIDE INDUCED DIFFERENTIATION ASSOCIATED PROTEIN 2-RELATED"/>
    <property type="match status" value="1"/>
</dbReference>
<dbReference type="GO" id="GO:0140293">
    <property type="term" value="F:ADP-ribosylglutamate hydrolase activity"/>
    <property type="evidence" value="ECO:0000318"/>
    <property type="project" value="GO_Central"/>
</dbReference>
<dbReference type="InParanoid" id="F6RIZ5"/>
<keyword evidence="2 3" id="KW-0067">ATP-binding</keyword>
<dbReference type="InterPro" id="IPR043472">
    <property type="entry name" value="Macro_dom-like"/>
</dbReference>
<dbReference type="GeneTree" id="ENSGT00940000172243"/>
<dbReference type="STRING" id="7719.ENSCINP00000025445"/>
<accession>A0A1W2W4D7</accession>
<evidence type="ECO:0000256" key="3">
    <source>
        <dbReference type="PROSITE-ProRule" id="PRU10141"/>
    </source>
</evidence>
<dbReference type="PROSITE" id="PS00107">
    <property type="entry name" value="PROTEIN_KINASE_ATP"/>
    <property type="match status" value="1"/>
</dbReference>
<dbReference type="SUPFAM" id="SSF52949">
    <property type="entry name" value="Macro domain-like"/>
    <property type="match status" value="1"/>
</dbReference>
<dbReference type="InterPro" id="IPR008271">
    <property type="entry name" value="Ser/Thr_kinase_AS"/>
</dbReference>
<feature type="domain" description="Macro" evidence="5">
    <location>
        <begin position="382"/>
        <end position="559"/>
    </location>
</feature>
<reference evidence="6" key="3">
    <citation type="submission" date="2025-08" db="UniProtKB">
        <authorList>
            <consortium name="Ensembl"/>
        </authorList>
    </citation>
    <scope>IDENTIFICATION</scope>
</reference>
<protein>
    <submittedName>
        <fullName evidence="6">Receptor-interacting serine/threonine-protein kinase 1-like</fullName>
    </submittedName>
</protein>
<dbReference type="HOGENOM" id="CLU_519669_0_0_1"/>
<evidence type="ECO:0000259" key="4">
    <source>
        <dbReference type="PROSITE" id="PS50011"/>
    </source>
</evidence>
<dbReference type="Pfam" id="PF00069">
    <property type="entry name" value="Pkinase"/>
    <property type="match status" value="1"/>
</dbReference>
<organism evidence="6 7">
    <name type="scientific">Ciona intestinalis</name>
    <name type="common">Transparent sea squirt</name>
    <name type="synonym">Ascidia intestinalis</name>
    <dbReference type="NCBI Taxonomy" id="7719"/>
    <lineage>
        <taxon>Eukaryota</taxon>
        <taxon>Metazoa</taxon>
        <taxon>Chordata</taxon>
        <taxon>Tunicata</taxon>
        <taxon>Ascidiacea</taxon>
        <taxon>Phlebobranchia</taxon>
        <taxon>Cionidae</taxon>
        <taxon>Ciona</taxon>
    </lineage>
</organism>
<gene>
    <name evidence="6" type="primary">LOC100186957</name>
</gene>